<dbReference type="AlphaFoldDB" id="A0A9D1G9F8"/>
<evidence type="ECO:0000313" key="2">
    <source>
        <dbReference type="EMBL" id="HIT17870.1"/>
    </source>
</evidence>
<dbReference type="InterPro" id="IPR035931">
    <property type="entry name" value="YlxR-like_sf"/>
</dbReference>
<dbReference type="NCBIfam" id="NF047356">
    <property type="entry name" value="RNA_bind_RnpM"/>
    <property type="match status" value="1"/>
</dbReference>
<comment type="caution">
    <text evidence="2">The sequence shown here is derived from an EMBL/GenBank/DDBJ whole genome shotgun (WGS) entry which is preliminary data.</text>
</comment>
<protein>
    <submittedName>
        <fullName evidence="2">YlxR family protein</fullName>
    </submittedName>
</protein>
<reference evidence="2" key="2">
    <citation type="journal article" date="2021" name="PeerJ">
        <title>Extensive microbial diversity within the chicken gut microbiome revealed by metagenomics and culture.</title>
        <authorList>
            <person name="Gilroy R."/>
            <person name="Ravi A."/>
            <person name="Getino M."/>
            <person name="Pursley I."/>
            <person name="Horton D.L."/>
            <person name="Alikhan N.F."/>
            <person name="Baker D."/>
            <person name="Gharbi K."/>
            <person name="Hall N."/>
            <person name="Watson M."/>
            <person name="Adriaenssens E.M."/>
            <person name="Foster-Nyarko E."/>
            <person name="Jarju S."/>
            <person name="Secka A."/>
            <person name="Antonio M."/>
            <person name="Oren A."/>
            <person name="Chaudhuri R.R."/>
            <person name="La Ragione R."/>
            <person name="Hildebrand F."/>
            <person name="Pallen M.J."/>
        </authorList>
    </citation>
    <scope>NUCLEOTIDE SEQUENCE</scope>
    <source>
        <strain evidence="2">14508</strain>
    </source>
</reference>
<feature type="domain" description="YlxR" evidence="1">
    <location>
        <begin position="7"/>
        <end position="80"/>
    </location>
</feature>
<evidence type="ECO:0000259" key="1">
    <source>
        <dbReference type="Pfam" id="PF04296"/>
    </source>
</evidence>
<reference evidence="2" key="1">
    <citation type="submission" date="2020-10" db="EMBL/GenBank/DDBJ databases">
        <authorList>
            <person name="Gilroy R."/>
        </authorList>
    </citation>
    <scope>NUCLEOTIDE SEQUENCE</scope>
    <source>
        <strain evidence="2">14508</strain>
    </source>
</reference>
<dbReference type="Pfam" id="PF04296">
    <property type="entry name" value="YlxR"/>
    <property type="match status" value="1"/>
</dbReference>
<evidence type="ECO:0000313" key="3">
    <source>
        <dbReference type="Proteomes" id="UP000886893"/>
    </source>
</evidence>
<dbReference type="PANTHER" id="PTHR34215">
    <property type="entry name" value="BLL0784 PROTEIN"/>
    <property type="match status" value="1"/>
</dbReference>
<dbReference type="CDD" id="cd00279">
    <property type="entry name" value="YlxR"/>
    <property type="match status" value="1"/>
</dbReference>
<gene>
    <name evidence="2" type="ORF">IAD04_05820</name>
</gene>
<dbReference type="Proteomes" id="UP000886893">
    <property type="component" value="Unassembled WGS sequence"/>
</dbReference>
<dbReference type="InterPro" id="IPR007393">
    <property type="entry name" value="YlxR_dom"/>
</dbReference>
<dbReference type="SUPFAM" id="SSF64376">
    <property type="entry name" value="YlxR-like"/>
    <property type="match status" value="1"/>
</dbReference>
<dbReference type="PANTHER" id="PTHR34215:SF1">
    <property type="entry name" value="YLXR DOMAIN-CONTAINING PROTEIN"/>
    <property type="match status" value="1"/>
</dbReference>
<name>A0A9D1G9F8_9FIRM</name>
<dbReference type="Gene3D" id="3.30.1230.10">
    <property type="entry name" value="YlxR-like"/>
    <property type="match status" value="1"/>
</dbReference>
<dbReference type="EMBL" id="DVKI01000182">
    <property type="protein sequence ID" value="HIT17870.1"/>
    <property type="molecule type" value="Genomic_DNA"/>
</dbReference>
<accession>A0A9D1G9F8</accession>
<sequence>MKKIPLRKCVVTQQRLPKKELLRIVKNNEGKVFVDLSSKANGRGAYITKSLDVLDLAIQKNALGRALECEIPQEVYEQIKNIILHE</sequence>
<proteinExistence type="predicted"/>
<dbReference type="InterPro" id="IPR037465">
    <property type="entry name" value="YlxR"/>
</dbReference>
<organism evidence="2 3">
    <name type="scientific">Candidatus Caccosoma faecigallinarum</name>
    <dbReference type="NCBI Taxonomy" id="2840720"/>
    <lineage>
        <taxon>Bacteria</taxon>
        <taxon>Bacillati</taxon>
        <taxon>Bacillota</taxon>
        <taxon>Bacillota incertae sedis</taxon>
        <taxon>Candidatus Caccosoma</taxon>
    </lineage>
</organism>